<dbReference type="GO" id="GO:0006629">
    <property type="term" value="P:lipid metabolic process"/>
    <property type="evidence" value="ECO:0007669"/>
    <property type="project" value="TreeGrafter"/>
</dbReference>
<organism evidence="2 3">
    <name type="scientific">Polypedilum vanderplanki</name>
    <name type="common">Sleeping chironomid midge</name>
    <dbReference type="NCBI Taxonomy" id="319348"/>
    <lineage>
        <taxon>Eukaryota</taxon>
        <taxon>Metazoa</taxon>
        <taxon>Ecdysozoa</taxon>
        <taxon>Arthropoda</taxon>
        <taxon>Hexapoda</taxon>
        <taxon>Insecta</taxon>
        <taxon>Pterygota</taxon>
        <taxon>Neoptera</taxon>
        <taxon>Endopterygota</taxon>
        <taxon>Diptera</taxon>
        <taxon>Nematocera</taxon>
        <taxon>Chironomoidea</taxon>
        <taxon>Chironomidae</taxon>
        <taxon>Chironominae</taxon>
        <taxon>Polypedilum</taxon>
        <taxon>Polypedilum</taxon>
    </lineage>
</organism>
<reference evidence="2" key="1">
    <citation type="submission" date="2021-03" db="EMBL/GenBank/DDBJ databases">
        <title>Chromosome level genome of the anhydrobiotic midge Polypedilum vanderplanki.</title>
        <authorList>
            <person name="Yoshida Y."/>
            <person name="Kikawada T."/>
            <person name="Gusev O."/>
        </authorList>
    </citation>
    <scope>NUCLEOTIDE SEQUENCE</scope>
    <source>
        <strain evidence="2">NIAS01</strain>
        <tissue evidence="2">Whole body or cell culture</tissue>
    </source>
</reference>
<evidence type="ECO:0000313" key="2">
    <source>
        <dbReference type="EMBL" id="KAG5675514.1"/>
    </source>
</evidence>
<dbReference type="EMBL" id="JADBJN010000002">
    <property type="protein sequence ID" value="KAG5675514.1"/>
    <property type="molecule type" value="Genomic_DNA"/>
</dbReference>
<evidence type="ECO:0008006" key="4">
    <source>
        <dbReference type="Google" id="ProtNLM"/>
    </source>
</evidence>
<dbReference type="SUPFAM" id="SSF50814">
    <property type="entry name" value="Lipocalins"/>
    <property type="match status" value="1"/>
</dbReference>
<dbReference type="OrthoDB" id="565904at2759"/>
<evidence type="ECO:0000313" key="3">
    <source>
        <dbReference type="Proteomes" id="UP001107558"/>
    </source>
</evidence>
<gene>
    <name evidence="2" type="ORF">PVAND_005410</name>
</gene>
<dbReference type="AlphaFoldDB" id="A0A9J6C0I2"/>
<evidence type="ECO:0000256" key="1">
    <source>
        <dbReference type="SAM" id="SignalP"/>
    </source>
</evidence>
<dbReference type="InterPro" id="IPR012674">
    <property type="entry name" value="Calycin"/>
</dbReference>
<comment type="caution">
    <text evidence="2">The sequence shown here is derived from an EMBL/GenBank/DDBJ whole genome shotgun (WGS) entry which is preliminary data.</text>
</comment>
<proteinExistence type="predicted"/>
<feature type="signal peptide" evidence="1">
    <location>
        <begin position="1"/>
        <end position="16"/>
    </location>
</feature>
<feature type="chain" id="PRO_5039892934" description="Lipocalin" evidence="1">
    <location>
        <begin position="17"/>
        <end position="183"/>
    </location>
</feature>
<keyword evidence="3" id="KW-1185">Reference proteome</keyword>
<name>A0A9J6C0I2_POLVA</name>
<sequence length="183" mass="19842">MANILKIFLFISIALAVVGNYETSASCVAVTTMANLNFSKFASGTWYAIKGGRDLFFGTGHCAKIAYSTSSMNITVDRFPSFKFPYTVNNNVMTFSKTVSQIYLNVSMNTYVLDTDYDNYAVLYGCGEFASTMLGIKTAVGIPLVLSRQSTLDSSFSAKVDTALSNNKLKSSSLNTAFKACSN</sequence>
<protein>
    <recommendedName>
        <fullName evidence="4">Lipocalin</fullName>
    </recommendedName>
</protein>
<dbReference type="Proteomes" id="UP001107558">
    <property type="component" value="Chromosome 2"/>
</dbReference>
<dbReference type="Gene3D" id="2.40.128.20">
    <property type="match status" value="1"/>
</dbReference>
<keyword evidence="1" id="KW-0732">Signal</keyword>
<dbReference type="GO" id="GO:0005737">
    <property type="term" value="C:cytoplasm"/>
    <property type="evidence" value="ECO:0007669"/>
    <property type="project" value="TreeGrafter"/>
</dbReference>
<accession>A0A9J6C0I2</accession>
<dbReference type="GO" id="GO:0000302">
    <property type="term" value="P:response to reactive oxygen species"/>
    <property type="evidence" value="ECO:0007669"/>
    <property type="project" value="TreeGrafter"/>
</dbReference>
<dbReference type="PANTHER" id="PTHR10612:SF34">
    <property type="entry name" value="APOLIPOPROTEIN D"/>
    <property type="match status" value="1"/>
</dbReference>
<dbReference type="PANTHER" id="PTHR10612">
    <property type="entry name" value="APOLIPOPROTEIN D"/>
    <property type="match status" value="1"/>
</dbReference>